<feature type="transmembrane region" description="Helical" evidence="2">
    <location>
        <begin position="6"/>
        <end position="23"/>
    </location>
</feature>
<gene>
    <name evidence="3" type="ORF">P7D36_03510</name>
</gene>
<dbReference type="RefSeq" id="WP_311860394.1">
    <property type="nucleotide sequence ID" value="NZ_JARPYT010000003.1"/>
</dbReference>
<evidence type="ECO:0000256" key="2">
    <source>
        <dbReference type="SAM" id="Phobius"/>
    </source>
</evidence>
<evidence type="ECO:0000256" key="1">
    <source>
        <dbReference type="SAM" id="MobiDB-lite"/>
    </source>
</evidence>
<feature type="region of interest" description="Disordered" evidence="1">
    <location>
        <begin position="47"/>
        <end position="78"/>
    </location>
</feature>
<dbReference type="Proteomes" id="UP001245561">
    <property type="component" value="Unassembled WGS sequence"/>
</dbReference>
<evidence type="ECO:0000313" key="3">
    <source>
        <dbReference type="EMBL" id="MDT2636583.1"/>
    </source>
</evidence>
<evidence type="ECO:0000313" key="4">
    <source>
        <dbReference type="Proteomes" id="UP001245561"/>
    </source>
</evidence>
<feature type="compositionally biased region" description="Low complexity" evidence="1">
    <location>
        <begin position="60"/>
        <end position="72"/>
    </location>
</feature>
<comment type="caution">
    <text evidence="3">The sequence shown here is derived from an EMBL/GenBank/DDBJ whole genome shotgun (WGS) entry which is preliminary data.</text>
</comment>
<keyword evidence="2" id="KW-0812">Transmembrane</keyword>
<accession>A0AAW8TEW4</accession>
<reference evidence="3" key="1">
    <citation type="submission" date="2023-03" db="EMBL/GenBank/DDBJ databases">
        <authorList>
            <person name="Shen W."/>
            <person name="Cai J."/>
        </authorList>
    </citation>
    <scope>NUCLEOTIDE SEQUENCE</scope>
    <source>
        <strain evidence="3">P55-2</strain>
    </source>
</reference>
<organism evidence="3 4">
    <name type="scientific">Enterococcus dongliensis</name>
    <dbReference type="NCBI Taxonomy" id="2559925"/>
    <lineage>
        <taxon>Bacteria</taxon>
        <taxon>Bacillati</taxon>
        <taxon>Bacillota</taxon>
        <taxon>Bacilli</taxon>
        <taxon>Lactobacillales</taxon>
        <taxon>Enterococcaceae</taxon>
        <taxon>Enterococcus</taxon>
    </lineage>
</organism>
<keyword evidence="2" id="KW-1133">Transmembrane helix</keyword>
<protein>
    <submittedName>
        <fullName evidence="3">Uncharacterized protein</fullName>
    </submittedName>
</protein>
<name>A0AAW8TEW4_9ENTE</name>
<keyword evidence="2" id="KW-0472">Membrane</keyword>
<dbReference type="AlphaFoldDB" id="A0AAW8TEW4"/>
<sequence length="78" mass="8546">METVNTILGIIASMLSIAAIVFSRKTSNRTKEIEKMISQKFDIHTGTKKEEKNTYKKAVSGNNGNSIIGDNNKVSGDK</sequence>
<dbReference type="EMBL" id="JARPYT010000003">
    <property type="protein sequence ID" value="MDT2636583.1"/>
    <property type="molecule type" value="Genomic_DNA"/>
</dbReference>
<proteinExistence type="predicted"/>